<gene>
    <name evidence="3" type="ORF">K5P26_07900</name>
</gene>
<name>A0ABS7MDG0_9SPHN</name>
<keyword evidence="4" id="KW-1185">Reference proteome</keyword>
<feature type="signal peptide" evidence="2">
    <location>
        <begin position="1"/>
        <end position="23"/>
    </location>
</feature>
<evidence type="ECO:0000313" key="3">
    <source>
        <dbReference type="EMBL" id="MBY4637057.1"/>
    </source>
</evidence>
<feature type="chain" id="PRO_5046276121" evidence="2">
    <location>
        <begin position="24"/>
        <end position="155"/>
    </location>
</feature>
<evidence type="ECO:0000313" key="4">
    <source>
        <dbReference type="Proteomes" id="UP001166571"/>
    </source>
</evidence>
<organism evidence="3 4">
    <name type="scientific">Sphingopyxis jiangsuensis</name>
    <dbReference type="NCBI Taxonomy" id="2871171"/>
    <lineage>
        <taxon>Bacteria</taxon>
        <taxon>Pseudomonadati</taxon>
        <taxon>Pseudomonadota</taxon>
        <taxon>Alphaproteobacteria</taxon>
        <taxon>Sphingomonadales</taxon>
        <taxon>Sphingomonadaceae</taxon>
        <taxon>Sphingopyxis</taxon>
    </lineage>
</organism>
<accession>A0ABS7MDG0</accession>
<dbReference type="Gene3D" id="3.10.450.160">
    <property type="entry name" value="inner membrane protein cigr"/>
    <property type="match status" value="1"/>
</dbReference>
<dbReference type="Pfam" id="PF11776">
    <property type="entry name" value="RcnB"/>
    <property type="match status" value="1"/>
</dbReference>
<evidence type="ECO:0000256" key="2">
    <source>
        <dbReference type="SAM" id="SignalP"/>
    </source>
</evidence>
<keyword evidence="2" id="KW-0732">Signal</keyword>
<evidence type="ECO:0000256" key="1">
    <source>
        <dbReference type="SAM" id="MobiDB-lite"/>
    </source>
</evidence>
<dbReference type="Proteomes" id="UP001166571">
    <property type="component" value="Unassembled WGS sequence"/>
</dbReference>
<dbReference type="EMBL" id="JAILXK010000001">
    <property type="protein sequence ID" value="MBY4637057.1"/>
    <property type="molecule type" value="Genomic_DNA"/>
</dbReference>
<sequence>MKKTNFLAAGLIAAMMVPAVAQAQSREIREDRREVREERREYNQALRHGDRHDIREERREYNDARRDLRDSKRDWRRDHRYQNYRAPFRYQQFRVGATLRPSYYAPAYRIGYDRRWGVPQAGRNLVYVRHYNDLLLVNVRSGKVVRVYHNHFRWR</sequence>
<protein>
    <submittedName>
        <fullName evidence="3">RcnB family protein</fullName>
    </submittedName>
</protein>
<dbReference type="RefSeq" id="WP_222136288.1">
    <property type="nucleotide sequence ID" value="NZ_JAILXK010000001.1"/>
</dbReference>
<feature type="region of interest" description="Disordered" evidence="1">
    <location>
        <begin position="31"/>
        <end position="65"/>
    </location>
</feature>
<dbReference type="InterPro" id="IPR024572">
    <property type="entry name" value="RcnB"/>
</dbReference>
<proteinExistence type="predicted"/>
<comment type="caution">
    <text evidence="3">The sequence shown here is derived from an EMBL/GenBank/DDBJ whole genome shotgun (WGS) entry which is preliminary data.</text>
</comment>
<reference evidence="3" key="1">
    <citation type="submission" date="2021-08" db="EMBL/GenBank/DDBJ databases">
        <title>Sphingopyxis panaciterrulae sp. nov., isolated from the surface water of the Yellow Sea.</title>
        <authorList>
            <person name="Gao Z."/>
            <person name="Zhang D."/>
            <person name="Zhang A."/>
        </authorList>
    </citation>
    <scope>NUCLEOTIDE SEQUENCE</scope>
    <source>
        <strain evidence="3">XHP0097</strain>
    </source>
</reference>